<dbReference type="PANTHER" id="PTHR42754:SF1">
    <property type="entry name" value="LIPOPROTEIN"/>
    <property type="match status" value="1"/>
</dbReference>
<evidence type="ECO:0000313" key="1">
    <source>
        <dbReference type="EMBL" id="PWJ44715.1"/>
    </source>
</evidence>
<protein>
    <submittedName>
        <fullName evidence="1">Uncharacterized protein</fullName>
    </submittedName>
</protein>
<organism evidence="1 2">
    <name type="scientific">Sediminitomix flava</name>
    <dbReference type="NCBI Taxonomy" id="379075"/>
    <lineage>
        <taxon>Bacteria</taxon>
        <taxon>Pseudomonadati</taxon>
        <taxon>Bacteroidota</taxon>
        <taxon>Cytophagia</taxon>
        <taxon>Cytophagales</taxon>
        <taxon>Flammeovirgaceae</taxon>
        <taxon>Sediminitomix</taxon>
    </lineage>
</organism>
<name>A0A315ZGJ0_SEDFL</name>
<keyword evidence="2" id="KW-1185">Reference proteome</keyword>
<dbReference type="Proteomes" id="UP000245535">
    <property type="component" value="Unassembled WGS sequence"/>
</dbReference>
<evidence type="ECO:0000313" key="2">
    <source>
        <dbReference type="Proteomes" id="UP000245535"/>
    </source>
</evidence>
<dbReference type="SUPFAM" id="SSF50998">
    <property type="entry name" value="Quinoprotein alcohol dehydrogenase-like"/>
    <property type="match status" value="1"/>
</dbReference>
<dbReference type="InterPro" id="IPR011047">
    <property type="entry name" value="Quinoprotein_ADH-like_sf"/>
</dbReference>
<gene>
    <name evidence="1" type="ORF">BC781_1011086</name>
</gene>
<dbReference type="AlphaFoldDB" id="A0A315ZGJ0"/>
<sequence>MYYAANDFMMKSMKQLIIPVLLLLCSTGISKPLPKAVKSLAGFQIVLGGGRFDEGNAIVEAHDGGYIVAGRSVGVSGNTDLSLWKISSTGTQEWKYTFGGRETEEVAEMIQSNDGGYVIVGSSDSYGSGRDIKDIWAIKVDKNGKQVWTHTYGSATSIDEGKAIIPAHDGGYVIMGTTYNLGGESNPSDVYVTKIDESGVKQWEKKYGGDSNEDGAAMVKTETGYAMVVNTESMGQGKWDIWMFHTDKEGNKQWEMTYGGGDNEMANDVIQTEDSGFILVGYTYSFAEGSHDAWVVKTNNTGQQEWAKNFGGLSTDEFFTVTKTKDGNFAAVGYTEDWKSDEYGDNLSVEGHNVYLVKFDKSGSKIWERSIGGIDEQRGVDMIEVQDGSFVVVGFTRPSGRDKVMILVSQLDIQGQ</sequence>
<dbReference type="EMBL" id="QGDO01000001">
    <property type="protein sequence ID" value="PWJ44715.1"/>
    <property type="molecule type" value="Genomic_DNA"/>
</dbReference>
<proteinExistence type="predicted"/>
<accession>A0A315ZGJ0</accession>
<dbReference type="PANTHER" id="PTHR42754">
    <property type="entry name" value="ENDOGLUCANASE"/>
    <property type="match status" value="1"/>
</dbReference>
<reference evidence="1 2" key="1">
    <citation type="submission" date="2018-03" db="EMBL/GenBank/DDBJ databases">
        <title>Genomic Encyclopedia of Archaeal and Bacterial Type Strains, Phase II (KMG-II): from individual species to whole genera.</title>
        <authorList>
            <person name="Goeker M."/>
        </authorList>
    </citation>
    <scope>NUCLEOTIDE SEQUENCE [LARGE SCALE GENOMIC DNA]</scope>
    <source>
        <strain evidence="1 2">DSM 28229</strain>
    </source>
</reference>
<comment type="caution">
    <text evidence="1">The sequence shown here is derived from an EMBL/GenBank/DDBJ whole genome shotgun (WGS) entry which is preliminary data.</text>
</comment>